<proteinExistence type="predicted"/>
<comment type="caution">
    <text evidence="1">The sequence shown here is derived from an EMBL/GenBank/DDBJ whole genome shotgun (WGS) entry which is preliminary data.</text>
</comment>
<keyword evidence="2" id="KW-1185">Reference proteome</keyword>
<reference evidence="1" key="1">
    <citation type="submission" date="2021-06" db="EMBL/GenBank/DDBJ databases">
        <authorList>
            <person name="Kallberg Y."/>
            <person name="Tangrot J."/>
            <person name="Rosling A."/>
        </authorList>
    </citation>
    <scope>NUCLEOTIDE SEQUENCE</scope>
    <source>
        <strain evidence="1">28 12/20/2015</strain>
    </source>
</reference>
<protein>
    <submittedName>
        <fullName evidence="1">6950_t:CDS:1</fullName>
    </submittedName>
</protein>
<dbReference type="Proteomes" id="UP000789366">
    <property type="component" value="Unassembled WGS sequence"/>
</dbReference>
<name>A0ACA9LPU9_9GLOM</name>
<accession>A0ACA9LPU9</accession>
<dbReference type="EMBL" id="CAJVPW010004671">
    <property type="protein sequence ID" value="CAG8543733.1"/>
    <property type="molecule type" value="Genomic_DNA"/>
</dbReference>
<feature type="non-terminal residue" evidence="1">
    <location>
        <position position="1"/>
    </location>
</feature>
<evidence type="ECO:0000313" key="2">
    <source>
        <dbReference type="Proteomes" id="UP000789366"/>
    </source>
</evidence>
<organism evidence="1 2">
    <name type="scientific">Cetraspora pellucida</name>
    <dbReference type="NCBI Taxonomy" id="1433469"/>
    <lineage>
        <taxon>Eukaryota</taxon>
        <taxon>Fungi</taxon>
        <taxon>Fungi incertae sedis</taxon>
        <taxon>Mucoromycota</taxon>
        <taxon>Glomeromycotina</taxon>
        <taxon>Glomeromycetes</taxon>
        <taxon>Diversisporales</taxon>
        <taxon>Gigasporaceae</taxon>
        <taxon>Cetraspora</taxon>
    </lineage>
</organism>
<gene>
    <name evidence="1" type="ORF">SPELUC_LOCUS4913</name>
</gene>
<evidence type="ECO:0000313" key="1">
    <source>
        <dbReference type="EMBL" id="CAG8543733.1"/>
    </source>
</evidence>
<sequence length="86" mass="10278">RELVEQIRQIRNIKEECLIKQHQIRQNNGSDCGIAVIAIMRRIIELKNQSWVERLKYGKFRMGDDLGGMDFSRERQSLREEYLAKK</sequence>